<dbReference type="Proteomes" id="UP000177042">
    <property type="component" value="Unassembled WGS sequence"/>
</dbReference>
<comment type="caution">
    <text evidence="1">The sequence shown here is derived from an EMBL/GenBank/DDBJ whole genome shotgun (WGS) entry which is preliminary data.</text>
</comment>
<gene>
    <name evidence="1" type="ORF">A3C26_01335</name>
</gene>
<reference evidence="1 2" key="1">
    <citation type="journal article" date="2016" name="Nat. Commun.">
        <title>Thousands of microbial genomes shed light on interconnected biogeochemical processes in an aquifer system.</title>
        <authorList>
            <person name="Anantharaman K."/>
            <person name="Brown C.T."/>
            <person name="Hug L.A."/>
            <person name="Sharon I."/>
            <person name="Castelle C.J."/>
            <person name="Probst A.J."/>
            <person name="Thomas B.C."/>
            <person name="Singh A."/>
            <person name="Wilkins M.J."/>
            <person name="Karaoz U."/>
            <person name="Brodie E.L."/>
            <person name="Williams K.H."/>
            <person name="Hubbard S.S."/>
            <person name="Banfield J.F."/>
        </authorList>
    </citation>
    <scope>NUCLEOTIDE SEQUENCE [LARGE SCALE GENOMIC DNA]</scope>
</reference>
<proteinExistence type="predicted"/>
<organism evidence="1 2">
    <name type="scientific">Candidatus Daviesbacteria bacterium RIFCSPHIGHO2_02_FULL_39_12</name>
    <dbReference type="NCBI Taxonomy" id="1797770"/>
    <lineage>
        <taxon>Bacteria</taxon>
        <taxon>Candidatus Daviesiibacteriota</taxon>
    </lineage>
</organism>
<protein>
    <submittedName>
        <fullName evidence="1">Uncharacterized protein</fullName>
    </submittedName>
</protein>
<evidence type="ECO:0000313" key="2">
    <source>
        <dbReference type="Proteomes" id="UP000177042"/>
    </source>
</evidence>
<name>A0A1F5JBY2_9BACT</name>
<evidence type="ECO:0000313" key="1">
    <source>
        <dbReference type="EMBL" id="OGE26151.1"/>
    </source>
</evidence>
<dbReference type="AlphaFoldDB" id="A0A1F5JBY2"/>
<accession>A0A1F5JBY2</accession>
<dbReference type="EMBL" id="MFCX01000015">
    <property type="protein sequence ID" value="OGE26151.1"/>
    <property type="molecule type" value="Genomic_DNA"/>
</dbReference>
<sequence length="145" mass="16443">MPTLVEPRIPFFEQAQLLGITVDPAVFYTPICERGRKPYGVWLKVVGREDELVKQGLHFDKVAERLPSHLRPATHYEGINADIEVLLKHIFVLFPGGAYEQIPGMISGIRKARTLALERFLGVPRVSHYYTDFYDSLGGLLTAYK</sequence>